<dbReference type="EMBL" id="JAIZAY010000003">
    <property type="protein sequence ID" value="KAJ8044966.1"/>
    <property type="molecule type" value="Genomic_DNA"/>
</dbReference>
<dbReference type="PRINTS" id="PR00795">
    <property type="entry name" value="RYANODINER"/>
</dbReference>
<feature type="compositionally biased region" description="Polar residues" evidence="8">
    <location>
        <begin position="1519"/>
        <end position="1532"/>
    </location>
</feature>
<feature type="region of interest" description="Disordered" evidence="8">
    <location>
        <begin position="1061"/>
        <end position="1084"/>
    </location>
</feature>
<keyword evidence="3" id="KW-0107">Calcium channel</keyword>
<keyword evidence="6" id="KW-0703">Sarcoplasmic reticulum</keyword>
<keyword evidence="2" id="KW-0813">Transport</keyword>
<dbReference type="SUPFAM" id="SSF49899">
    <property type="entry name" value="Concanavalin A-like lectins/glucanases"/>
    <property type="match status" value="2"/>
</dbReference>
<dbReference type="GO" id="GO:0005219">
    <property type="term" value="F:ryanodine-sensitive calcium-release channel activity"/>
    <property type="evidence" value="ECO:0007669"/>
    <property type="project" value="InterPro"/>
</dbReference>
<evidence type="ECO:0000256" key="5">
    <source>
        <dbReference type="ARBA" id="ARBA00022837"/>
    </source>
</evidence>
<dbReference type="Proteomes" id="UP001152320">
    <property type="component" value="Chromosome 3"/>
</dbReference>
<dbReference type="GO" id="GO:0042383">
    <property type="term" value="C:sarcolemma"/>
    <property type="evidence" value="ECO:0007669"/>
    <property type="project" value="TreeGrafter"/>
</dbReference>
<feature type="region of interest" description="Disordered" evidence="8">
    <location>
        <begin position="3954"/>
        <end position="3974"/>
    </location>
</feature>
<dbReference type="SMART" id="SM00472">
    <property type="entry name" value="MIR"/>
    <property type="match status" value="4"/>
</dbReference>
<dbReference type="Gene3D" id="2.60.120.920">
    <property type="match status" value="3"/>
</dbReference>
<evidence type="ECO:0000256" key="2">
    <source>
        <dbReference type="ARBA" id="ARBA00022568"/>
    </source>
</evidence>
<dbReference type="Pfam" id="PF00622">
    <property type="entry name" value="SPRY"/>
    <property type="match status" value="3"/>
</dbReference>
<organism evidence="11 12">
    <name type="scientific">Holothuria leucospilota</name>
    <name type="common">Black long sea cucumber</name>
    <name type="synonym">Mertensiothuria leucospilota</name>
    <dbReference type="NCBI Taxonomy" id="206669"/>
    <lineage>
        <taxon>Eukaryota</taxon>
        <taxon>Metazoa</taxon>
        <taxon>Echinodermata</taxon>
        <taxon>Eleutherozoa</taxon>
        <taxon>Echinozoa</taxon>
        <taxon>Holothuroidea</taxon>
        <taxon>Aspidochirotacea</taxon>
        <taxon>Aspidochirotida</taxon>
        <taxon>Holothuriidae</taxon>
        <taxon>Holothuria</taxon>
    </lineage>
</organism>
<dbReference type="GO" id="GO:0014808">
    <property type="term" value="P:release of sequestered calcium ion into cytosol by sarcoplasmic reticulum"/>
    <property type="evidence" value="ECO:0007669"/>
    <property type="project" value="TreeGrafter"/>
</dbReference>
<feature type="domain" description="B30.2/SPRY" evidence="9">
    <location>
        <begin position="1523"/>
        <end position="1729"/>
    </location>
</feature>
<dbReference type="InterPro" id="IPR043136">
    <property type="entry name" value="B30.2/SPRY_sf"/>
</dbReference>
<sequence>MALSGTDADDEISFLRTGDQLCLACAPQSKNSDRSSEQVLLAAQGFGNRLCFLEEASHQNIPPDLSLCVYVLEQSLSVRALQEMVSTDNMETATQAGNRTLLYGHAILLRHSLSEMYLACLCTSSSRDKLAFDVGLQENLQGEACWWTIHPASKQRSEGEKVRIGDDLILVSVSSERYLHLAPAKGSQPCRVIASFQQTLWTVWPISSSTVKPQSLSFLNGLDVLRFSHGHLDEYLTVPPSGCKDDENTCIVNYQTGAVAAFARSLWRIELLSKKWNGGYISWGQPCRILHLTSGKYLAVLNGKDICIVPRSHECLEEMEFCLQPSKSDLVDWDSEQDHGMGSADIKYGDSTVFIRHIKTELWLSHMVVENLQIRSGKPTERKAMMHPEGHMDDGFSVARARGEEAKSAGIIRKSTSLFLHFISALDSLQDKDENSREAWNNFSLESVTTYLEDLIDYFSEAEDEVDHEEQQKKAKALRNRQDLFKEEGMVKLVLDTIDKLCVYKNSRDFGAVAGESAGEAWEDILNSLYELIASMIRNNHNNCALFAQAVRLDWLIQRLESQQASTGVLDVLQCVLVRSPEALNIIKERHIKSMISQLEKHGRDPKVLDVLCSLCIGNGVAVRSNQNLICDHLLPSRDLLLQTELIDEVTCMRPNIFISLEQGSAVYKKWYFEVAVDNVENVTHRQTHFRTGWANSLGFRPYPRGGEGWGSSGVGDDHFSFGFDGMSLWTGGVAKPAPWAGNRILSKGDIVGICLDLTLPRIMYHVNGNPVKAVFGEFNQDGLLFPVISLSAKVSARFILGGNHGRFKYNPPKGFAPVSECLMPKEQLKIEPCLHFGDLEEGHMYGPSQMMHHSTFVPAPVDTSEVTLPGYIEMLRDKLAENIHELWCMNKIEAGWTWGPVREDSKKVHPCLTFFANLSEQEKNFDITMAYETLRTLIALGYHISIDEEASKTTLKRLRLPMNYLMSNGYKPAPYNLSTVTVNPKMERLVEQLAENAHNVWARDRMEQGWTYGLAEDGTYKRNPQLVPYNRLDDGAKKLNRDTASETVRTILGFGYTLEPPPSDQHDGKFRSLTREATDKKRRSRVYRSQKSYAVTQGKWYYEFEVKTQGIMRVGWGYAGMEPDTELGTDGQSFVFDGFLARKWHQGSETFGKVWKDGDVVGCMLNADERTISFTLNGEYLTCPLGTEVAFRDVEIGEGMVPVFMLTAGEQAQLYFGQDVYALKFFTVCGLQEGYEPFCVNMKKTMPLWYTKSQPCFKSVDENHQTLEVTRIPAGVEGPPCLRISHKAFSSMENHPFEFLRLSMPVECQDYPTSGELAISIPVPTLSPANAKRNIWRRHHGQNSLDYLDSDTMEPVRKVLLNGYNSSVHGSDSESDIYHDNLSSPLYNKAAIRRKLLLKHRRMDSDIPDSETATVITDYDSDGRMKGNSLEKDKRKLPVGRKVPITRVISSENATELVRDAQQEPAPTPAKSKRNRFFTLKSSSMDSGAVLKDDQSTRYIEMNGSRSPGSEPKKKPFSRSTETSPTGTLSREQPKLIVSADNSVDSGEIPKLGGVDSNGNSFEVYKSFEIMSDISEQDSVDILASTKYHFSIRIFPGQDSQEVYVGWVTPGFHQQSETFNESQTRGVKINVLGESAADQENFKRCDSYVVRVGDHLEILTSPGGRRHTGGIVVGCVVDSSNGELTYYINSKEIPVKYKVEPRSKLFPAVFFRPTCMEMVQFELGREKNCLPLSAAWFRGDTLNAVPQCPSRVDVQSMQTFSWARAPERSLDVATSHVSDNSGWQIASHQAVSWLAIRIPEENTCMDILELIEREELMKFHTHTLKLYCAVCYHGNHRVGRAVSNFVSEDQLFYCLMCPYLAGPLREGFYDLLIAIYLETHANTRLMTQDEFILPLCFENKPVHDDMAEETERGQQSTTLKKALSNTQTLSIRPELKFTEDSSGSQQTVLDTSPPMCNIADLKEHVISALSKAVKHGIHHCRDPTGGTYVTLYTPLLKVCDKLLVMGVLEADDLRQLLCLIDPATFDESYRKGLLDRIGILQLELEEPVKLAMCYLLQHLCDNQLRHRIESIVNFSHDFVRECQADQECRLKEVRNSDMPPIIAAKKTKEFRSTPQEQMRMLLSFKDLAESVTCPAREDLREVLSTFHSNLVTHCGVHEVNNRDGEDESWVRKLLNSLFSSRGKGNNGEVPQKFSPDSLSRLISETMIKWAEEQHIEDAELVREMARLLYRQYNGVGELCQAISKTYVVSAEQEADIKTLLNSLGQIRSLLKVQMGQVEEEAMIKHLWDLTDNKVFYQHPDLMRALFVHETVMNVMVNVLEKHQTSVQLTCGEEGGKKTMSVYVTHGTTEGPGSHADQPPEFNREVITACSRFLSYFCRVSGQNQMAVFDQIEYFLKQSDIGLSYPSLRGSCPLDVAAASLMDNNELALALREAHLEKVISFMSQCGVQDNERMLTLGKPLIGWDPVDGERYLDFMRHTVWVNGETVEENANLVVRLLIRHPECLGPALRGEGQGLLSAMEEAIELSETTADFVSHMPAAIIEESVEKFGMDDSPAEDAEEDEDDVDIGGAVLTFYATLIDLLGRCAPDEQVLSQGRTEPQRIRAILRSLVPISDLIGVLSLKFTLPSPYKVYEKKDEGDGKPLGADLKGLTPAHKECMLLFLERVYGIADKQMFFSLLEQAFLPDLRAAITMDTPNTHDHDMALALNRYICNSVLPLLTRNAVMFENADKSAALMDATLHTVYRLSSCRSLTRGQRDTISEFLTAITKNLKPSVMQRLLMKLIKDIPALEEHTYVSLKIVELHYERCIAYYNSIGGWGCYGAASDEEKRLTMMLFSGLFDSLAKKDFDSELFDRALPCLTAIGSALPPDYSMAYHDGTYIRESSFDTDGCYQPKPVSTSSIFLNESLLSFCDRFAEHLHDMWALQQYEAGVVYGDIERSDQKQHPRLKPYKTLNAKEKDIYREPIRENLKALLAWGWTMERSKTAEQQQQAQRPRRLSKVNQNAYEGVTGYNPRPLDISNITLTREMQNLSERMAENSHDVWAYKTKKEEQAGGGTCSHPQLVPFDILTDSERKTYREHAQALLKFLQVNGYRLHSEEEEMKRRQSIDGDGIVRGSSIIEKRFAFNLLEKLLHYVDKAQTNLKPMRRDAPGFRRKEEEKEYKFFVKVVLPLTEKFFEAHLNYFVSGNSSEGAVGYGSASNREKEIVASLFCKLAHLIRQKVNLFGRDLSGVVHCLRVISQATDASVISKHSSEGTRNGLFLFFRYAADDLTNSVQNIKTGGRFTHVKAANVPKNSMVYNYVPGVLIHVLAALFQHLSSHDGGQELLLDQIQICCYRILGSLYTLGADKSLFVDNLELQASIERFRPAIGECLAAFAGAFPVAFLEPHLNKNNPNSVLGQYEVKGVDDRRAEDISNMISSIPTLEKVMSEVDQVAKSGGRYADAPHVIEVILPMLCSYLKYWWKQGPDSICRRQGNYWTMVNSESLNHTLQNVLTLIKNNMGEEDAPWMNRIAAIAKPILNNVKEDLLKTHCIPIVTRLKERAQQVLQAEEDLKKEFPNGGTEMEEAEYIILEDYHLIVRDLHAFFPLLIKFVDSQRAIWLKNQNFEAEQLHQEVASVFSIWAKSANFRREEQNFIAQSEAENKVTCSTRREKHTDFTMPVMKPLKAKRSGEKHTITASLVVIALKRLLPVGMNLFGAREQELIQQVKHKLHAGETEADVKQYLESELHIQDKEKVAKTKEITFSTTPHHSSSSFTSSPSVPENSQRKRSIIAWQNAAARVIARPGPKHWQKQLYIKMATTKMMQVVEANRGKVVGRITKIATVLYQLNVIEQPCYSKKNAWRRLMSAQRKRAIMACFRMTPLFSLPRHRAINFFLKSYKDKWLSSEESAQHLLIEDITKTNSEELEKESLADAKDPCYQLILTFSKAACLQQDGIEEDELYMSYANIMSLSCSGEDDDDDDDEDEGMSFQEKEVAKQKLLSEQGRLAERSAAEMVLMNISASKGIACDMVSSSLQLGISLLKGGNELVQEKMLNHLRDKMDVGFFTSMQLLTESCSVLDLEAYERYNKAEGLGVNAGDNAESEEFYAGKSCRCFIFRYNLICSRLSLAEHCSRSRPSL</sequence>
<dbReference type="GO" id="GO:0030018">
    <property type="term" value="C:Z disc"/>
    <property type="evidence" value="ECO:0007669"/>
    <property type="project" value="TreeGrafter"/>
</dbReference>
<keyword evidence="11" id="KW-0675">Receptor</keyword>
<evidence type="ECO:0000313" key="12">
    <source>
        <dbReference type="Proteomes" id="UP001152320"/>
    </source>
</evidence>
<dbReference type="GO" id="GO:0033017">
    <property type="term" value="C:sarcoplasmic reticulum membrane"/>
    <property type="evidence" value="ECO:0007669"/>
    <property type="project" value="UniProtKB-SubCell"/>
</dbReference>
<comment type="subcellular location">
    <subcellularLocation>
        <location evidence="1">Sarcoplasmic reticulum membrane</location>
        <topology evidence="1">Multi-pass membrane protein</topology>
    </subcellularLocation>
</comment>
<keyword evidence="2" id="KW-0109">Calcium transport</keyword>
<dbReference type="Pfam" id="PF08709">
    <property type="entry name" value="Ins145_P3_rec"/>
    <property type="match status" value="1"/>
</dbReference>
<accession>A0A9Q1CGM9</accession>
<dbReference type="InterPro" id="IPR001870">
    <property type="entry name" value="B30.2/SPRY"/>
</dbReference>
<evidence type="ECO:0000256" key="3">
    <source>
        <dbReference type="ARBA" id="ARBA00022673"/>
    </source>
</evidence>
<keyword evidence="4" id="KW-0677">Repeat</keyword>
<keyword evidence="2" id="KW-0406">Ion transport</keyword>
<evidence type="ECO:0000256" key="4">
    <source>
        <dbReference type="ARBA" id="ARBA00022737"/>
    </source>
</evidence>
<dbReference type="GO" id="GO:0006941">
    <property type="term" value="P:striated muscle contraction"/>
    <property type="evidence" value="ECO:0007669"/>
    <property type="project" value="TreeGrafter"/>
</dbReference>
<keyword evidence="12" id="KW-1185">Reference proteome</keyword>
<evidence type="ECO:0000256" key="1">
    <source>
        <dbReference type="ARBA" id="ARBA00004326"/>
    </source>
</evidence>
<evidence type="ECO:0000256" key="8">
    <source>
        <dbReference type="SAM" id="MobiDB-lite"/>
    </source>
</evidence>
<keyword evidence="7" id="KW-0175">Coiled coil</keyword>
<dbReference type="InterPro" id="IPR035764">
    <property type="entry name" value="SPRY2_RyR"/>
</dbReference>
<evidence type="ECO:0000313" key="11">
    <source>
        <dbReference type="EMBL" id="KAJ8044966.1"/>
    </source>
</evidence>
<gene>
    <name evidence="11" type="ORF">HOLleu_07872</name>
</gene>
<dbReference type="Gene3D" id="2.80.10.50">
    <property type="match status" value="2"/>
</dbReference>
<evidence type="ECO:0000256" key="6">
    <source>
        <dbReference type="ARBA" id="ARBA00022951"/>
    </source>
</evidence>
<dbReference type="SMART" id="SM00449">
    <property type="entry name" value="SPRY"/>
    <property type="match status" value="3"/>
</dbReference>
<dbReference type="Gene3D" id="1.25.10.30">
    <property type="entry name" value="IP3 receptor type 1 binding core, RIH domain"/>
    <property type="match status" value="1"/>
</dbReference>
<feature type="compositionally biased region" description="Basic and acidic residues" evidence="8">
    <location>
        <begin position="1065"/>
        <end position="1080"/>
    </location>
</feature>
<dbReference type="Pfam" id="PF02026">
    <property type="entry name" value="RyR"/>
    <property type="match status" value="4"/>
</dbReference>
<dbReference type="InterPro" id="IPR035761">
    <property type="entry name" value="SPRY1_RyR"/>
</dbReference>
<dbReference type="Pfam" id="PF02815">
    <property type="entry name" value="MIR"/>
    <property type="match status" value="1"/>
</dbReference>
<feature type="coiled-coil region" evidence="7">
    <location>
        <begin position="452"/>
        <end position="488"/>
    </location>
</feature>
<dbReference type="FunFam" id="2.60.120.920:FF:000002">
    <property type="entry name" value="ryanodine receptor isoform X2"/>
    <property type="match status" value="1"/>
</dbReference>
<dbReference type="Gene3D" id="1.10.490.160">
    <property type="match status" value="2"/>
</dbReference>
<keyword evidence="3" id="KW-0407">Ion channel</keyword>
<protein>
    <submittedName>
        <fullName evidence="11">Ryanodine receptor 2</fullName>
    </submittedName>
</protein>
<dbReference type="Pfam" id="PF01365">
    <property type="entry name" value="RYDR_ITPR"/>
    <property type="match status" value="2"/>
</dbReference>
<feature type="region of interest" description="Disordered" evidence="8">
    <location>
        <begin position="3744"/>
        <end position="3767"/>
    </location>
</feature>
<dbReference type="SUPFAM" id="SSF82109">
    <property type="entry name" value="MIR domain"/>
    <property type="match status" value="2"/>
</dbReference>
<comment type="caution">
    <text evidence="11">The sequence shown here is derived from an EMBL/GenBank/DDBJ whole genome shotgun (WGS) entry which is preliminary data.</text>
</comment>
<feature type="compositionally biased region" description="Low complexity" evidence="8">
    <location>
        <begin position="3744"/>
        <end position="3760"/>
    </location>
</feature>
<dbReference type="InterPro" id="IPR000699">
    <property type="entry name" value="RIH_dom"/>
</dbReference>
<dbReference type="InterPro" id="IPR016093">
    <property type="entry name" value="MIR_motif"/>
</dbReference>
<feature type="domain" description="MIR" evidence="10">
    <location>
        <begin position="98"/>
        <end position="152"/>
    </location>
</feature>
<dbReference type="InterPro" id="IPR014821">
    <property type="entry name" value="Ins145_P3_rcpt"/>
</dbReference>
<dbReference type="InterPro" id="IPR003032">
    <property type="entry name" value="Ryanodine_rcpt"/>
</dbReference>
<dbReference type="OrthoDB" id="300855at2759"/>
<dbReference type="CDD" id="cd12878">
    <property type="entry name" value="SPRY2_RyR"/>
    <property type="match status" value="1"/>
</dbReference>
<dbReference type="InterPro" id="IPR003877">
    <property type="entry name" value="SPRY_dom"/>
</dbReference>
<keyword evidence="5" id="KW-0106">Calcium</keyword>
<feature type="domain" description="B30.2/SPRY" evidence="9">
    <location>
        <begin position="582"/>
        <end position="806"/>
    </location>
</feature>
<dbReference type="FunFam" id="1.10.490.160:FF:000003">
    <property type="entry name" value="Ryanodine receptor, isoform E"/>
    <property type="match status" value="1"/>
</dbReference>
<dbReference type="InterPro" id="IPR013320">
    <property type="entry name" value="ConA-like_dom_sf"/>
</dbReference>
<dbReference type="PANTHER" id="PTHR46399">
    <property type="entry name" value="B30.2/SPRY DOMAIN-CONTAINING PROTEIN"/>
    <property type="match status" value="1"/>
</dbReference>
<reference evidence="11" key="1">
    <citation type="submission" date="2021-10" db="EMBL/GenBank/DDBJ databases">
        <title>Tropical sea cucumber genome reveals ecological adaptation and Cuvierian tubules defense mechanism.</title>
        <authorList>
            <person name="Chen T."/>
        </authorList>
    </citation>
    <scope>NUCLEOTIDE SEQUENCE</scope>
    <source>
        <strain evidence="11">Nanhai2018</strain>
        <tissue evidence="11">Muscle</tissue>
    </source>
</reference>
<evidence type="ECO:0000259" key="10">
    <source>
        <dbReference type="PROSITE" id="PS50919"/>
    </source>
</evidence>
<dbReference type="InterPro" id="IPR015925">
    <property type="entry name" value="Ryanodine_IP3_receptor"/>
</dbReference>
<evidence type="ECO:0000256" key="7">
    <source>
        <dbReference type="SAM" id="Coils"/>
    </source>
</evidence>
<dbReference type="InterPro" id="IPR048581">
    <property type="entry name" value="RYDR_Jsol"/>
</dbReference>
<dbReference type="InterPro" id="IPR036300">
    <property type="entry name" value="MIR_dom_sf"/>
</dbReference>
<dbReference type="PROSITE" id="PS50188">
    <property type="entry name" value="B302_SPRY"/>
    <property type="match status" value="3"/>
</dbReference>
<feature type="domain" description="B30.2/SPRY" evidence="9">
    <location>
        <begin position="1037"/>
        <end position="1222"/>
    </location>
</feature>
<dbReference type="Gene3D" id="6.20.350.10">
    <property type="match status" value="1"/>
</dbReference>
<dbReference type="PANTHER" id="PTHR46399:SF8">
    <property type="entry name" value="B30.2_SPRY DOMAIN-CONTAINING PROTEIN"/>
    <property type="match status" value="1"/>
</dbReference>
<dbReference type="InterPro" id="IPR013333">
    <property type="entry name" value="Ryan_recept"/>
</dbReference>
<dbReference type="SUPFAM" id="SSF100909">
    <property type="entry name" value="IP3 receptor type 1 binding core, domain 2"/>
    <property type="match status" value="1"/>
</dbReference>
<name>A0A9Q1CGM9_HOLLE</name>
<evidence type="ECO:0000259" key="9">
    <source>
        <dbReference type="PROSITE" id="PS50188"/>
    </source>
</evidence>
<dbReference type="GO" id="GO:0034704">
    <property type="term" value="C:calcium channel complex"/>
    <property type="evidence" value="ECO:0007669"/>
    <property type="project" value="TreeGrafter"/>
</dbReference>
<dbReference type="PROSITE" id="PS50919">
    <property type="entry name" value="MIR"/>
    <property type="match status" value="1"/>
</dbReference>
<feature type="region of interest" description="Disordered" evidence="8">
    <location>
        <begin position="1455"/>
        <end position="1536"/>
    </location>
</feature>
<dbReference type="InterPro" id="IPR035910">
    <property type="entry name" value="RyR/IP3R_RIH_dom_sf"/>
</dbReference>
<feature type="compositionally biased region" description="Acidic residues" evidence="8">
    <location>
        <begin position="3955"/>
        <end position="3967"/>
    </location>
</feature>
<dbReference type="GO" id="GO:0005790">
    <property type="term" value="C:smooth endoplasmic reticulum"/>
    <property type="evidence" value="ECO:0007669"/>
    <property type="project" value="TreeGrafter"/>
</dbReference>
<dbReference type="Pfam" id="PF21119">
    <property type="entry name" value="RYDR_Jsol"/>
    <property type="match status" value="1"/>
</dbReference>
<dbReference type="CDD" id="cd12877">
    <property type="entry name" value="SPRY1_RyR"/>
    <property type="match status" value="1"/>
</dbReference>
<proteinExistence type="predicted"/>